<keyword evidence="7" id="KW-1185">Reference proteome</keyword>
<feature type="compositionally biased region" description="Low complexity" evidence="4">
    <location>
        <begin position="804"/>
        <end position="822"/>
    </location>
</feature>
<accession>A0A0C3D724</accession>
<dbReference type="PROSITE" id="PS50294">
    <property type="entry name" value="WD_REPEATS_REGION"/>
    <property type="match status" value="1"/>
</dbReference>
<reference evidence="6 7" key="1">
    <citation type="submission" date="2014-04" db="EMBL/GenBank/DDBJ databases">
        <authorList>
            <consortium name="DOE Joint Genome Institute"/>
            <person name="Kuo A."/>
            <person name="Kohler A."/>
            <person name="Nagy L.G."/>
            <person name="Floudas D."/>
            <person name="Copeland A."/>
            <person name="Barry K.W."/>
            <person name="Cichocki N."/>
            <person name="Veneault-Fourrey C."/>
            <person name="LaButti K."/>
            <person name="Lindquist E.A."/>
            <person name="Lipzen A."/>
            <person name="Lundell T."/>
            <person name="Morin E."/>
            <person name="Murat C."/>
            <person name="Sun H."/>
            <person name="Tunlid A."/>
            <person name="Henrissat B."/>
            <person name="Grigoriev I.V."/>
            <person name="Hibbett D.S."/>
            <person name="Martin F."/>
            <person name="Nordberg H.P."/>
            <person name="Cantor M.N."/>
            <person name="Hua S.X."/>
        </authorList>
    </citation>
    <scope>NUCLEOTIDE SEQUENCE [LARGE SCALE GENOMIC DNA]</scope>
    <source>
        <strain evidence="6 7">Foug A</strain>
    </source>
</reference>
<dbReference type="GO" id="GO:0035591">
    <property type="term" value="F:signaling adaptor activity"/>
    <property type="evidence" value="ECO:0007669"/>
    <property type="project" value="TreeGrafter"/>
</dbReference>
<evidence type="ECO:0000313" key="6">
    <source>
        <dbReference type="EMBL" id="KIM56570.1"/>
    </source>
</evidence>
<reference evidence="7" key="2">
    <citation type="submission" date="2015-01" db="EMBL/GenBank/DDBJ databases">
        <title>Evolutionary Origins and Diversification of the Mycorrhizal Mutualists.</title>
        <authorList>
            <consortium name="DOE Joint Genome Institute"/>
            <consortium name="Mycorrhizal Genomics Consortium"/>
            <person name="Kohler A."/>
            <person name="Kuo A."/>
            <person name="Nagy L.G."/>
            <person name="Floudas D."/>
            <person name="Copeland A."/>
            <person name="Barry K.W."/>
            <person name="Cichocki N."/>
            <person name="Veneault-Fourrey C."/>
            <person name="LaButti K."/>
            <person name="Lindquist E.A."/>
            <person name="Lipzen A."/>
            <person name="Lundell T."/>
            <person name="Morin E."/>
            <person name="Murat C."/>
            <person name="Riley R."/>
            <person name="Ohm R."/>
            <person name="Sun H."/>
            <person name="Tunlid A."/>
            <person name="Henrissat B."/>
            <person name="Grigoriev I.V."/>
            <person name="Hibbett D.S."/>
            <person name="Martin F."/>
        </authorList>
    </citation>
    <scope>NUCLEOTIDE SEQUENCE [LARGE SCALE GENOMIC DNA]</scope>
    <source>
        <strain evidence="7">Foug A</strain>
    </source>
</reference>
<evidence type="ECO:0000259" key="5">
    <source>
        <dbReference type="Pfam" id="PF17120"/>
    </source>
</evidence>
<dbReference type="GO" id="GO:0035859">
    <property type="term" value="C:Seh1-associated complex"/>
    <property type="evidence" value="ECO:0007669"/>
    <property type="project" value="TreeGrafter"/>
</dbReference>
<feature type="compositionally biased region" description="Basic and acidic residues" evidence="4">
    <location>
        <begin position="443"/>
        <end position="460"/>
    </location>
</feature>
<evidence type="ECO:0000313" key="7">
    <source>
        <dbReference type="Proteomes" id="UP000053989"/>
    </source>
</evidence>
<feature type="repeat" description="WD" evidence="3">
    <location>
        <begin position="287"/>
        <end position="329"/>
    </location>
</feature>
<dbReference type="OrthoDB" id="311712at2759"/>
<dbReference type="PANTHER" id="PTHR46170">
    <property type="entry name" value="GATOR COMPLEX PROTEIN WDR59"/>
    <property type="match status" value="1"/>
</dbReference>
<feature type="region of interest" description="Disordered" evidence="4">
    <location>
        <begin position="1147"/>
        <end position="1166"/>
    </location>
</feature>
<dbReference type="STRING" id="1036808.A0A0C3D724"/>
<dbReference type="Pfam" id="PF17120">
    <property type="entry name" value="zf-RING_16"/>
    <property type="match status" value="1"/>
</dbReference>
<feature type="compositionally biased region" description="Low complexity" evidence="4">
    <location>
        <begin position="570"/>
        <end position="582"/>
    </location>
</feature>
<dbReference type="InterPro" id="IPR001680">
    <property type="entry name" value="WD40_rpt"/>
</dbReference>
<dbReference type="InterPro" id="IPR036322">
    <property type="entry name" value="WD40_repeat_dom_sf"/>
</dbReference>
<dbReference type="GO" id="GO:0005774">
    <property type="term" value="C:vacuolar membrane"/>
    <property type="evidence" value="ECO:0007669"/>
    <property type="project" value="TreeGrafter"/>
</dbReference>
<keyword evidence="2" id="KW-0677">Repeat</keyword>
<feature type="region of interest" description="Disordered" evidence="4">
    <location>
        <begin position="1106"/>
        <end position="1140"/>
    </location>
</feature>
<dbReference type="PROSITE" id="PS00678">
    <property type="entry name" value="WD_REPEATS_1"/>
    <property type="match status" value="1"/>
</dbReference>
<evidence type="ECO:0000256" key="1">
    <source>
        <dbReference type="ARBA" id="ARBA00022574"/>
    </source>
</evidence>
<name>A0A0C3D724_9AGAM</name>
<dbReference type="Proteomes" id="UP000053989">
    <property type="component" value="Unassembled WGS sequence"/>
</dbReference>
<feature type="region of interest" description="Disordered" evidence="4">
    <location>
        <begin position="437"/>
        <end position="461"/>
    </location>
</feature>
<organism evidence="6 7">
    <name type="scientific">Scleroderma citrinum Foug A</name>
    <dbReference type="NCBI Taxonomy" id="1036808"/>
    <lineage>
        <taxon>Eukaryota</taxon>
        <taxon>Fungi</taxon>
        <taxon>Dikarya</taxon>
        <taxon>Basidiomycota</taxon>
        <taxon>Agaricomycotina</taxon>
        <taxon>Agaricomycetes</taxon>
        <taxon>Agaricomycetidae</taxon>
        <taxon>Boletales</taxon>
        <taxon>Sclerodermatineae</taxon>
        <taxon>Sclerodermataceae</taxon>
        <taxon>Scleroderma</taxon>
    </lineage>
</organism>
<feature type="compositionally biased region" description="Polar residues" evidence="4">
    <location>
        <begin position="1"/>
        <end position="19"/>
    </location>
</feature>
<dbReference type="InterPro" id="IPR015943">
    <property type="entry name" value="WD40/YVTN_repeat-like_dom_sf"/>
</dbReference>
<feature type="region of interest" description="Disordered" evidence="4">
    <location>
        <begin position="731"/>
        <end position="752"/>
    </location>
</feature>
<dbReference type="HOGENOM" id="CLU_001497_3_0_1"/>
<dbReference type="InterPro" id="IPR049566">
    <property type="entry name" value="WDR59_RTC1-like_RING_Znf"/>
</dbReference>
<dbReference type="InterPro" id="IPR019775">
    <property type="entry name" value="WD40_repeat_CS"/>
</dbReference>
<dbReference type="SUPFAM" id="SSF50978">
    <property type="entry name" value="WD40 repeat-like"/>
    <property type="match status" value="1"/>
</dbReference>
<proteinExistence type="predicted"/>
<evidence type="ECO:0000256" key="4">
    <source>
        <dbReference type="SAM" id="MobiDB-lite"/>
    </source>
</evidence>
<gene>
    <name evidence="6" type="ORF">SCLCIDRAFT_1220255</name>
</gene>
<feature type="region of interest" description="Disordered" evidence="4">
    <location>
        <begin position="1"/>
        <end position="23"/>
    </location>
</feature>
<feature type="compositionally biased region" description="Basic and acidic residues" evidence="4">
    <location>
        <begin position="1116"/>
        <end position="1127"/>
    </location>
</feature>
<evidence type="ECO:0000256" key="2">
    <source>
        <dbReference type="ARBA" id="ARBA00022737"/>
    </source>
</evidence>
<dbReference type="CDD" id="cd16488">
    <property type="entry name" value="mRING-H2-C3H3C2_Mio-like"/>
    <property type="match status" value="1"/>
</dbReference>
<feature type="compositionally biased region" description="Low complexity" evidence="4">
    <location>
        <begin position="1147"/>
        <end position="1158"/>
    </location>
</feature>
<feature type="region of interest" description="Disordered" evidence="4">
    <location>
        <begin position="803"/>
        <end position="822"/>
    </location>
</feature>
<feature type="compositionally biased region" description="Polar residues" evidence="4">
    <location>
        <begin position="614"/>
        <end position="623"/>
    </location>
</feature>
<dbReference type="SMART" id="SM00320">
    <property type="entry name" value="WD40"/>
    <property type="match status" value="5"/>
</dbReference>
<dbReference type="InParanoid" id="A0A0C3D724"/>
<feature type="region of interest" description="Disordered" evidence="4">
    <location>
        <begin position="564"/>
        <end position="623"/>
    </location>
</feature>
<dbReference type="FunCoup" id="A0A0C3D724">
    <property type="interactions" value="221"/>
</dbReference>
<feature type="compositionally biased region" description="Low complexity" evidence="4">
    <location>
        <begin position="1128"/>
        <end position="1139"/>
    </location>
</feature>
<dbReference type="GO" id="GO:0034198">
    <property type="term" value="P:cellular response to amino acid starvation"/>
    <property type="evidence" value="ECO:0007669"/>
    <property type="project" value="TreeGrafter"/>
</dbReference>
<dbReference type="InterPro" id="IPR049567">
    <property type="entry name" value="WDR59-like"/>
</dbReference>
<dbReference type="PANTHER" id="PTHR46170:SF1">
    <property type="entry name" value="GATOR COMPLEX PROTEIN WDR59"/>
    <property type="match status" value="1"/>
</dbReference>
<dbReference type="Gene3D" id="2.130.10.10">
    <property type="entry name" value="YVTN repeat-like/Quinoprotein amine dehydrogenase"/>
    <property type="match status" value="1"/>
</dbReference>
<dbReference type="EMBL" id="KN822114">
    <property type="protein sequence ID" value="KIM56570.1"/>
    <property type="molecule type" value="Genomic_DNA"/>
</dbReference>
<feature type="domain" description="WDR59/RTC1-like RING zinc finger" evidence="5">
    <location>
        <begin position="1280"/>
        <end position="1324"/>
    </location>
</feature>
<dbReference type="PROSITE" id="PS50082">
    <property type="entry name" value="WD_REPEATS_2"/>
    <property type="match status" value="1"/>
</dbReference>
<sequence>MSRSSSHSRNNLPQATSSARIRIGNEGALEREYDRDGPIPCSLSLLSARRPSLALSPYDNPQDIINAGLASYRDVPKLGIPSQLNESSSPEFDGGNLRKNFQIIMKDLVGDAVGNMSISPVGRDIVLAARRGLFIIDLEAPFEIPRFLPQGGTWDVADVQWNPHRLRAEYIVSTSSEKLLIWNLMMSGKTSIEHILHSHYRAITDINWHTFEPHIVSSVGIDSWLWTWDLREPRKPVLGLCAFNDPCPGGGTQVKWNRQDPNVLASSHMDHVLIWDRRKGSLPTARIRAHNAKIYGIDWAHARASDIVTCSLDKSIKVWNVNEATSTENFQPEPLTTITTHYPVWRARDLPFGRGVLSLPQRGETSLGMWAEDNPLTPAVVFEGHTDVVKEFVWRKGGTDGAEYQLITWSKDRTLRFWPVSSEAMEKIGYQPKDNVEAQSQFHSDRQQSFRHPPESREKVPTLSAPIGFRSILAEVRAGPPPPRKIPNPVLQPHHGSAARGKGAFLFESGAPVSHLRNQDLRRGYNQNQHPIPIPGTTMMSRGNIAGGKLAKMDPVAWLSSVRGYRREGSSSSRVSSCSRTSPQREHSVAPTGQKRKRSTSRTRDGRDGEGGPQSLQDEITTVLTKPPLKSIRLEKHDLTKKRTCTLALHGPWGESSSAFVRVSFRFPKGYPHAPHPEGTPEIDLERSPLIPIQNRAFMLRKLRTIRERRRPCLEACLRFLLFGDEDDQVTTPVDMGSGSSSEDEGPGQLTHKSRNFTVSLLRNNNNVPEPRTSQGVFGPNGELVCFFRAMPRIIRNISSEVTSPAAYSRSPPSSQPVVQSPSLLSDAIRRLGLAAVDQRPGLQATRRLDESDHTLRIMTNLLTFSRQKPRRNSDTQPDISSSSVAGLPVRGTTVYIKIPSDINFSQRKVAAAYVFEAPTLGGLCSTNARIAREHGQFGHERMFKTLQSLFPMQQSTATENIFTVATLYIVEKLHKEFCTNYDVQMLAMLAVVLLKAHARIPTPVVQSPLIKEPVSAISKTEDDYFSLPTLKDSQAGILSPGWPRLPAVLPASNMLPAPSSTSSSSRGSWSSLFNTGSMRHFMSGVHESIATPLDTLSPRLAVVTPGGDGILRLPESPRRKANRKDSSSSSTAPLSRSWSEPHVIPLTQPSLSQSSSQHGRRPTLSQVMNTKQAIQQKRLVIIDEDHDDMESEVQLKPFQLECFACHILFYADYLFRWQLMNKRLELLNAVKASAFMKTPPQSQLNFGFDIQPACKRCGRTQTADMEACSYCGTRPGKPSCSICRLPVKGLSISCGQCLHISHVKCWRNTQSEVCGSGCGCTCSGRYKPSEGPVIPPALIA</sequence>
<dbReference type="GO" id="GO:1904263">
    <property type="term" value="P:positive regulation of TORC1 signaling"/>
    <property type="evidence" value="ECO:0007669"/>
    <property type="project" value="TreeGrafter"/>
</dbReference>
<keyword evidence="1 3" id="KW-0853">WD repeat</keyword>
<protein>
    <recommendedName>
        <fullName evidence="5">WDR59/RTC1-like RING zinc finger domain-containing protein</fullName>
    </recommendedName>
</protein>
<evidence type="ECO:0000256" key="3">
    <source>
        <dbReference type="PROSITE-ProRule" id="PRU00221"/>
    </source>
</evidence>